<feature type="compositionally biased region" description="Pro residues" evidence="1">
    <location>
        <begin position="1"/>
        <end position="11"/>
    </location>
</feature>
<dbReference type="VEuPathDB" id="FungiDB:BO78DRAFT_416026"/>
<dbReference type="Pfam" id="PF13936">
    <property type="entry name" value="HTH_38"/>
    <property type="match status" value="1"/>
</dbReference>
<feature type="domain" description="Transposase IS30-like HTH" evidence="2">
    <location>
        <begin position="15"/>
        <end position="57"/>
    </location>
</feature>
<protein>
    <recommendedName>
        <fullName evidence="2">Transposase IS30-like HTH domain-containing protein</fullName>
    </recommendedName>
</protein>
<evidence type="ECO:0000313" key="3">
    <source>
        <dbReference type="EMBL" id="PYI09233.1"/>
    </source>
</evidence>
<feature type="region of interest" description="Disordered" evidence="1">
    <location>
        <begin position="1"/>
        <end position="21"/>
    </location>
</feature>
<dbReference type="SUPFAM" id="SSF46689">
    <property type="entry name" value="Homeodomain-like"/>
    <property type="match status" value="1"/>
</dbReference>
<sequence>MDSPTLQPPDPNFTRGRELKPEDRAYIMKLYHEGVRPSEIARQLKRSPQTIHTTIRRCRTRDDYSSQPRSGRPKVTNDRIKRRIIRYIRTRPLEMANIIKESGYDKEGARKRAIFEDAPDVDEDDDDDNDDSEKPNSAT</sequence>
<gene>
    <name evidence="3" type="ORF">BO78DRAFT_416026</name>
</gene>
<dbReference type="InterPro" id="IPR025246">
    <property type="entry name" value="IS30-like_HTH"/>
</dbReference>
<dbReference type="InterPro" id="IPR036388">
    <property type="entry name" value="WH-like_DNA-bd_sf"/>
</dbReference>
<reference evidence="3 4" key="1">
    <citation type="submission" date="2018-02" db="EMBL/GenBank/DDBJ databases">
        <title>The genomes of Aspergillus section Nigri reveals drivers in fungal speciation.</title>
        <authorList>
            <consortium name="DOE Joint Genome Institute"/>
            <person name="Vesth T.C."/>
            <person name="Nybo J."/>
            <person name="Theobald S."/>
            <person name="Brandl J."/>
            <person name="Frisvad J.C."/>
            <person name="Nielsen K.F."/>
            <person name="Lyhne E.K."/>
            <person name="Kogle M.E."/>
            <person name="Kuo A."/>
            <person name="Riley R."/>
            <person name="Clum A."/>
            <person name="Nolan M."/>
            <person name="Lipzen A."/>
            <person name="Salamov A."/>
            <person name="Henrissat B."/>
            <person name="Wiebenga A."/>
            <person name="De vries R.P."/>
            <person name="Grigoriev I.V."/>
            <person name="Mortensen U.H."/>
            <person name="Andersen M.R."/>
            <person name="Baker S.E."/>
        </authorList>
    </citation>
    <scope>NUCLEOTIDE SEQUENCE [LARGE SCALE GENOMIC DNA]</scope>
    <source>
        <strain evidence="3 4">CBS 121057</strain>
    </source>
</reference>
<proteinExistence type="predicted"/>
<name>A0A319FL96_ASPSB</name>
<keyword evidence="4" id="KW-1185">Reference proteome</keyword>
<feature type="region of interest" description="Disordered" evidence="1">
    <location>
        <begin position="100"/>
        <end position="139"/>
    </location>
</feature>
<dbReference type="Proteomes" id="UP000248423">
    <property type="component" value="Unassembled WGS sequence"/>
</dbReference>
<dbReference type="AlphaFoldDB" id="A0A319FL96"/>
<dbReference type="Gene3D" id="1.10.10.10">
    <property type="entry name" value="Winged helix-like DNA-binding domain superfamily/Winged helix DNA-binding domain"/>
    <property type="match status" value="1"/>
</dbReference>
<feature type="region of interest" description="Disordered" evidence="1">
    <location>
        <begin position="39"/>
        <end position="78"/>
    </location>
</feature>
<evidence type="ECO:0000313" key="4">
    <source>
        <dbReference type="Proteomes" id="UP000248423"/>
    </source>
</evidence>
<evidence type="ECO:0000259" key="2">
    <source>
        <dbReference type="Pfam" id="PF13936"/>
    </source>
</evidence>
<dbReference type="InterPro" id="IPR009057">
    <property type="entry name" value="Homeodomain-like_sf"/>
</dbReference>
<organism evidence="3 4">
    <name type="scientific">Aspergillus sclerotiicarbonarius (strain CBS 121057 / IBT 28362)</name>
    <dbReference type="NCBI Taxonomy" id="1448318"/>
    <lineage>
        <taxon>Eukaryota</taxon>
        <taxon>Fungi</taxon>
        <taxon>Dikarya</taxon>
        <taxon>Ascomycota</taxon>
        <taxon>Pezizomycotina</taxon>
        <taxon>Eurotiomycetes</taxon>
        <taxon>Eurotiomycetidae</taxon>
        <taxon>Eurotiales</taxon>
        <taxon>Aspergillaceae</taxon>
        <taxon>Aspergillus</taxon>
        <taxon>Aspergillus subgen. Circumdati</taxon>
    </lineage>
</organism>
<feature type="compositionally biased region" description="Basic and acidic residues" evidence="1">
    <location>
        <begin position="102"/>
        <end position="115"/>
    </location>
</feature>
<accession>A0A319FL96</accession>
<evidence type="ECO:0000256" key="1">
    <source>
        <dbReference type="SAM" id="MobiDB-lite"/>
    </source>
</evidence>
<dbReference type="EMBL" id="KZ826329">
    <property type="protein sequence ID" value="PYI09233.1"/>
    <property type="molecule type" value="Genomic_DNA"/>
</dbReference>
<feature type="compositionally biased region" description="Acidic residues" evidence="1">
    <location>
        <begin position="117"/>
        <end position="131"/>
    </location>
</feature>